<dbReference type="InterPro" id="IPR058647">
    <property type="entry name" value="BSH_CzcB-like"/>
</dbReference>
<feature type="domain" description="CusB-like beta-barrel" evidence="3">
    <location>
        <begin position="227"/>
        <end position="290"/>
    </location>
</feature>
<dbReference type="PANTHER" id="PTHR30469">
    <property type="entry name" value="MULTIDRUG RESISTANCE PROTEIN MDTA"/>
    <property type="match status" value="1"/>
</dbReference>
<dbReference type="Gene3D" id="2.40.30.170">
    <property type="match status" value="1"/>
</dbReference>
<dbReference type="RefSeq" id="WP_210854305.1">
    <property type="nucleotide sequence ID" value="NZ_JAGQDD010000008.1"/>
</dbReference>
<evidence type="ECO:0000259" key="4">
    <source>
        <dbReference type="Pfam" id="PF25973"/>
    </source>
</evidence>
<feature type="domain" description="CzcB-like C-terminal circularly permuted SH3-like" evidence="5">
    <location>
        <begin position="299"/>
        <end position="357"/>
    </location>
</feature>
<dbReference type="GO" id="GO:1990281">
    <property type="term" value="C:efflux pump complex"/>
    <property type="evidence" value="ECO:0007669"/>
    <property type="project" value="TreeGrafter"/>
</dbReference>
<dbReference type="Pfam" id="PF25954">
    <property type="entry name" value="Beta-barrel_RND_2"/>
    <property type="match status" value="1"/>
</dbReference>
<comment type="similarity">
    <text evidence="1">Belongs to the membrane fusion protein (MFP) (TC 8.A.1) family.</text>
</comment>
<dbReference type="Gene3D" id="1.10.287.470">
    <property type="entry name" value="Helix hairpin bin"/>
    <property type="match status" value="1"/>
</dbReference>
<dbReference type="Gene3D" id="2.40.420.20">
    <property type="match status" value="1"/>
</dbReference>
<dbReference type="GO" id="GO:0015562">
    <property type="term" value="F:efflux transmembrane transporter activity"/>
    <property type="evidence" value="ECO:0007669"/>
    <property type="project" value="TreeGrafter"/>
</dbReference>
<evidence type="ECO:0000259" key="5">
    <source>
        <dbReference type="Pfam" id="PF25975"/>
    </source>
</evidence>
<evidence type="ECO:0000313" key="6">
    <source>
        <dbReference type="EMBL" id="MBQ0931320.1"/>
    </source>
</evidence>
<dbReference type="AlphaFoldDB" id="A0A941BBW6"/>
<name>A0A941BBW6_9BURK</name>
<keyword evidence="7" id="KW-1185">Reference proteome</keyword>
<dbReference type="SUPFAM" id="SSF111369">
    <property type="entry name" value="HlyD-like secretion proteins"/>
    <property type="match status" value="1"/>
</dbReference>
<proteinExistence type="inferred from homology"/>
<dbReference type="EMBL" id="JAGQDD010000008">
    <property type="protein sequence ID" value="MBQ0931320.1"/>
    <property type="molecule type" value="Genomic_DNA"/>
</dbReference>
<comment type="caution">
    <text evidence="6">The sequence shown here is derived from an EMBL/GenBank/DDBJ whole genome shotgun (WGS) entry which is preliminary data.</text>
</comment>
<dbReference type="Gene3D" id="2.40.50.100">
    <property type="match status" value="1"/>
</dbReference>
<dbReference type="InterPro" id="IPR058792">
    <property type="entry name" value="Beta-barrel_RND_2"/>
</dbReference>
<dbReference type="Pfam" id="PF25975">
    <property type="entry name" value="CzcB_C"/>
    <property type="match status" value="1"/>
</dbReference>
<gene>
    <name evidence="6" type="ORF">KAK03_12570</name>
</gene>
<dbReference type="Proteomes" id="UP000676246">
    <property type="component" value="Unassembled WGS sequence"/>
</dbReference>
<organism evidence="6 7">
    <name type="scientific">Ideonella alba</name>
    <dbReference type="NCBI Taxonomy" id="2824118"/>
    <lineage>
        <taxon>Bacteria</taxon>
        <taxon>Pseudomonadati</taxon>
        <taxon>Pseudomonadota</taxon>
        <taxon>Betaproteobacteria</taxon>
        <taxon>Burkholderiales</taxon>
        <taxon>Sphaerotilaceae</taxon>
        <taxon>Ideonella</taxon>
    </lineage>
</organism>
<reference evidence="6 7" key="1">
    <citation type="submission" date="2021-04" db="EMBL/GenBank/DDBJ databases">
        <title>The genome sequence of Ideonella sp. 3Y2.</title>
        <authorList>
            <person name="Liu Y."/>
        </authorList>
    </citation>
    <scope>NUCLEOTIDE SEQUENCE [LARGE SCALE GENOMIC DNA]</scope>
    <source>
        <strain evidence="6 7">3Y2</strain>
    </source>
</reference>
<feature type="coiled-coil region" evidence="2">
    <location>
        <begin position="151"/>
        <end position="178"/>
    </location>
</feature>
<evidence type="ECO:0000256" key="2">
    <source>
        <dbReference type="SAM" id="Coils"/>
    </source>
</evidence>
<dbReference type="PANTHER" id="PTHR30469:SF15">
    <property type="entry name" value="HLYD FAMILY OF SECRETION PROTEINS"/>
    <property type="match status" value="1"/>
</dbReference>
<dbReference type="InterPro" id="IPR006143">
    <property type="entry name" value="RND_pump_MFP"/>
</dbReference>
<protein>
    <submittedName>
        <fullName evidence="6">Efflux RND transporter periplasmic adaptor subunit</fullName>
    </submittedName>
</protein>
<evidence type="ECO:0000313" key="7">
    <source>
        <dbReference type="Proteomes" id="UP000676246"/>
    </source>
</evidence>
<dbReference type="NCBIfam" id="TIGR01730">
    <property type="entry name" value="RND_mfp"/>
    <property type="match status" value="1"/>
</dbReference>
<evidence type="ECO:0000259" key="3">
    <source>
        <dbReference type="Pfam" id="PF25954"/>
    </source>
</evidence>
<dbReference type="Pfam" id="PF25973">
    <property type="entry name" value="BSH_CzcB"/>
    <property type="match status" value="1"/>
</dbReference>
<accession>A0A941BBW6</accession>
<sequence>MRSGKQWVFGVVALVVLAGAGMWWKGQQSAQAADKKEPPPPPLVFSPKEVATAQMRALTQVITFSGPLVSPNTATVKAKAAGTLLSLSVSEGSRVKRGQALGMLDLADLTARLQERQAGVASAQATLAQAERTHASNQRLADQQFISPIALDNSRAALDTARAQLGAAQAQVESARIALREAALVAPIDGIVAKRHALPGEKVSAEQPVLTLVDLRTLEMAGSVGTRDIARLRPGMTVRLLIEGDPRAVDGQLARIAPSVDAGARSIQVTVTLGNPDERWRAGQFALARVELPAEQPTLAVPATAVGTASGQEYVWALEKDQLIRRTVVTGRRDPSSGEVEVLQGLSAGQVVLAGSFENLREGRTARVGDATASAPAAAASR</sequence>
<dbReference type="InterPro" id="IPR058649">
    <property type="entry name" value="CzcB_C"/>
</dbReference>
<evidence type="ECO:0000256" key="1">
    <source>
        <dbReference type="ARBA" id="ARBA00009477"/>
    </source>
</evidence>
<feature type="domain" description="CzcB-like barrel-sandwich hybrid" evidence="4">
    <location>
        <begin position="73"/>
        <end position="214"/>
    </location>
</feature>
<keyword evidence="2" id="KW-0175">Coiled coil</keyword>